<dbReference type="SUPFAM" id="SSF51604">
    <property type="entry name" value="Enolase C-terminal domain-like"/>
    <property type="match status" value="1"/>
</dbReference>
<dbReference type="PANTHER" id="PTHR48080:SF6">
    <property type="entry name" value="STARVATION-SENSING PROTEIN RSPA"/>
    <property type="match status" value="1"/>
</dbReference>
<dbReference type="InterPro" id="IPR029017">
    <property type="entry name" value="Enolase-like_N"/>
</dbReference>
<dbReference type="PANTHER" id="PTHR48080">
    <property type="entry name" value="D-GALACTONATE DEHYDRATASE-RELATED"/>
    <property type="match status" value="1"/>
</dbReference>
<evidence type="ECO:0000256" key="1">
    <source>
        <dbReference type="SAM" id="MobiDB-lite"/>
    </source>
</evidence>
<dbReference type="EMBL" id="WMBE01000003">
    <property type="protein sequence ID" value="MDG0867421.1"/>
    <property type="molecule type" value="Genomic_DNA"/>
</dbReference>
<dbReference type="InterPro" id="IPR018110">
    <property type="entry name" value="Mandel_Rmase/mucon_lact_enz_CS"/>
</dbReference>
<dbReference type="InterPro" id="IPR036849">
    <property type="entry name" value="Enolase-like_C_sf"/>
</dbReference>
<evidence type="ECO:0000313" key="3">
    <source>
        <dbReference type="EMBL" id="MDG0867421.1"/>
    </source>
</evidence>
<keyword evidence="5" id="KW-1185">Reference proteome</keyword>
<dbReference type="SUPFAM" id="SSF54826">
    <property type="entry name" value="Enolase N-terminal domain-like"/>
    <property type="match status" value="1"/>
</dbReference>
<dbReference type="InterPro" id="IPR034593">
    <property type="entry name" value="DgoD-like"/>
</dbReference>
<dbReference type="InterPro" id="IPR013342">
    <property type="entry name" value="Mandelate_racemase_C"/>
</dbReference>
<dbReference type="AlphaFoldDB" id="A0AAJ5ZK48"/>
<dbReference type="Proteomes" id="UP001321249">
    <property type="component" value="Unassembled WGS sequence"/>
</dbReference>
<sequence>MSNVKIRDVRVILTEPEPGSRFTVVKIETTEPGLYGIGCASLRTRPQAVKVAIEQYLRPFLIGKDPDDIEDIWQSAYVSSYWRSGPILNNALSGIDEALWDIKGKVAGLPVYSLLGGKAREAAAVYAHASASTPEEVEDQAHAFVEEGYHYVRIQVATPGFATYGASGGEGRDRDPQDGPKWVTTKAEPADDRFAYAQRTGVYEPKPYMRSAIALMDRIRSNVGWKVELIHDVHERLPTILAVDFAKEVEQFKLFYLEDLLPPQEIGWYERVREQTTTPLAIGEIFNNPLEVVPLLTGRLIDFVRTRLSPIGGITPARKYAAMAELMGIRTAFQGPSNVSPVGQAAHLNVDLAISNFGVQEEAIYSDKIKEIFPGAPEIQDGFMWSNGEPGLGIDINEELAAKYPHNNEGGGHFDNVRRADGTVVRP</sequence>
<evidence type="ECO:0000313" key="6">
    <source>
        <dbReference type="Proteomes" id="UP001321249"/>
    </source>
</evidence>
<name>A0AAJ5ZK48_9CHLR</name>
<dbReference type="InterPro" id="IPR013341">
    <property type="entry name" value="Mandelate_racemase_N_dom"/>
</dbReference>
<reference evidence="5" key="3">
    <citation type="submission" date="2023-06" db="EMBL/GenBank/DDBJ databases">
        <title>Pangenomics reveal diversification of enzyme families and niche specialization in globally abundant SAR202 bacteria.</title>
        <authorList>
            <person name="Saw J.H.W."/>
        </authorList>
    </citation>
    <scope>NUCLEOTIDE SEQUENCE [LARGE SCALE GENOMIC DNA]</scope>
    <source>
        <strain evidence="5">JH1073</strain>
    </source>
</reference>
<evidence type="ECO:0000313" key="5">
    <source>
        <dbReference type="Proteomes" id="UP001219901"/>
    </source>
</evidence>
<dbReference type="Pfam" id="PF13378">
    <property type="entry name" value="MR_MLE_C"/>
    <property type="match status" value="1"/>
</dbReference>
<gene>
    <name evidence="3" type="ORF">GKO46_10120</name>
    <name evidence="4" type="ORF">GKO48_11425</name>
</gene>
<proteinExistence type="predicted"/>
<dbReference type="RefSeq" id="WP_342825773.1">
    <property type="nucleotide sequence ID" value="NZ_CP046146.1"/>
</dbReference>
<evidence type="ECO:0000259" key="2">
    <source>
        <dbReference type="SMART" id="SM00922"/>
    </source>
</evidence>
<organism evidence="4 5">
    <name type="scientific">Candidatus Lucifugimonas marina</name>
    <dbReference type="NCBI Taxonomy" id="3038979"/>
    <lineage>
        <taxon>Bacteria</taxon>
        <taxon>Bacillati</taxon>
        <taxon>Chloroflexota</taxon>
        <taxon>Dehalococcoidia</taxon>
        <taxon>SAR202 cluster</taxon>
        <taxon>Candidatus Lucifugimonadales</taxon>
        <taxon>Candidatus Lucifugimonadaceae</taxon>
        <taxon>Candidatus Lucifugimonas</taxon>
    </lineage>
</organism>
<dbReference type="GO" id="GO:0009063">
    <property type="term" value="P:amino acid catabolic process"/>
    <property type="evidence" value="ECO:0007669"/>
    <property type="project" value="InterPro"/>
</dbReference>
<dbReference type="SMART" id="SM00922">
    <property type="entry name" value="MR_MLE"/>
    <property type="match status" value="1"/>
</dbReference>
<feature type="region of interest" description="Disordered" evidence="1">
    <location>
        <begin position="406"/>
        <end position="427"/>
    </location>
</feature>
<dbReference type="Proteomes" id="UP001219901">
    <property type="component" value="Chromosome"/>
</dbReference>
<feature type="domain" description="Mandelate racemase/muconate lactonizing enzyme C-terminal" evidence="2">
    <location>
        <begin position="134"/>
        <end position="279"/>
    </location>
</feature>
<dbReference type="EMBL" id="CP046147">
    <property type="protein sequence ID" value="WFG40201.1"/>
    <property type="molecule type" value="Genomic_DNA"/>
</dbReference>
<reference evidence="5 6" key="1">
    <citation type="submission" date="2019-11" db="EMBL/GenBank/DDBJ databases">
        <authorList>
            <person name="Cho J.-C."/>
        </authorList>
    </citation>
    <scope>NUCLEOTIDE SEQUENCE [LARGE SCALE GENOMIC DNA]</scope>
    <source>
        <strain evidence="4 5">JH1073</strain>
        <strain evidence="3 6">JH702</strain>
    </source>
</reference>
<dbReference type="GO" id="GO:0000287">
    <property type="term" value="F:magnesium ion binding"/>
    <property type="evidence" value="ECO:0007669"/>
    <property type="project" value="UniProtKB-ARBA"/>
</dbReference>
<evidence type="ECO:0000313" key="4">
    <source>
        <dbReference type="EMBL" id="WFG40201.1"/>
    </source>
</evidence>
<dbReference type="Gene3D" id="3.20.20.120">
    <property type="entry name" value="Enolase-like C-terminal domain"/>
    <property type="match status" value="1"/>
</dbReference>
<dbReference type="Gene3D" id="3.30.390.10">
    <property type="entry name" value="Enolase-like, N-terminal domain"/>
    <property type="match status" value="1"/>
</dbReference>
<protein>
    <submittedName>
        <fullName evidence="4">Starvation-sensing protein RspA</fullName>
    </submittedName>
</protein>
<accession>A0AAJ5ZK48</accession>
<reference evidence="4" key="2">
    <citation type="journal article" date="2023" name="Nat. Commun.">
        <title>Cultivation of marine bacteria of the SAR202 clade.</title>
        <authorList>
            <person name="Lim Y."/>
            <person name="Seo J.H."/>
            <person name="Giovannoni S.J."/>
            <person name="Kang I."/>
            <person name="Cho J.C."/>
        </authorList>
    </citation>
    <scope>NUCLEOTIDE SEQUENCE</scope>
    <source>
        <strain evidence="4">JH1073</strain>
    </source>
</reference>
<dbReference type="InterPro" id="IPR029065">
    <property type="entry name" value="Enolase_C-like"/>
</dbReference>
<dbReference type="PROSITE" id="PS00908">
    <property type="entry name" value="MR_MLE_1"/>
    <property type="match status" value="1"/>
</dbReference>
<dbReference type="Pfam" id="PF02746">
    <property type="entry name" value="MR_MLE_N"/>
    <property type="match status" value="1"/>
</dbReference>